<dbReference type="PANTHER" id="PTHR37018:SF1">
    <property type="entry name" value="CULTURE SPECIFIC PROTEIN, PUTATIVE (AFU_ORTHOLOGUE AFUA_2G00130)-RELATED"/>
    <property type="match status" value="1"/>
</dbReference>
<dbReference type="PANTHER" id="PTHR37018">
    <property type="entry name" value="CULTURE SPECIFIC PROTEIN, PUTATIVE (AFU_ORTHOLOGUE AFUA_2G00130)-RELATED"/>
    <property type="match status" value="1"/>
</dbReference>
<evidence type="ECO:0000256" key="1">
    <source>
        <dbReference type="SAM" id="MobiDB-lite"/>
    </source>
</evidence>
<evidence type="ECO:0000313" key="3">
    <source>
        <dbReference type="Proteomes" id="UP000289323"/>
    </source>
</evidence>
<dbReference type="EMBL" id="OUUZ01000001">
    <property type="protein sequence ID" value="SPQ19843.1"/>
    <property type="molecule type" value="Genomic_DNA"/>
</dbReference>
<feature type="region of interest" description="Disordered" evidence="1">
    <location>
        <begin position="292"/>
        <end position="357"/>
    </location>
</feature>
<sequence>MGSVAARNGASVKLPRIKLDTTFTELYKRASPKDASTRLGWISCGVSTGIDLTAGFPRNTKFVYQDQAFVKAAGPELNNGNAGLQWSLAQKYLSLIPQRDAFVSGSTPVIFFNLDRTPEQLEHDRREAEATISVLEPSQRPELIFCPGPAEIPVKEHRIDKLEYKVIADALERYPLTHDLEAHWFLNSKAALARSGLPTPRADIIETEGCPPAADACCGVCAAAAKDTSRLPTIPPGCTGPRGAWLSAQAERILAAVRRRPVPFVFKTQQAFGGAGTWLVTSAEQKEKLIAELSGGSSDRNADTTTTTTTLANGGPDNPTDQQQHQQQQQQQQQQQEQQEEEEQKQQVHRPPGNNADGLLRRLLSLLTPHNAALRPTTVLLTELVRHEPPGGTDFGLTFVVTAAGEAVFLAAAEQMLATTTTNATTTTAVTTTASNGSGNSNRSNDEDGSSSSSSGSSSSSASSGGSSGAAWVGSTINYARQGALRRRFAGLIAQIAAWVRERGYVGPVGADVLTTGTLAEAESGAGQDSEDGGGCFVVDLNVRTCGSLALPLLRGHFLERRGLACAGSLSVAYRGRRGEFMERWRAPLEEGRMVILSWYEDPRGGGSIGDVVVGAEDEGKLKELMQAVRESTEELTL</sequence>
<evidence type="ECO:0000313" key="2">
    <source>
        <dbReference type="EMBL" id="SPQ19843.1"/>
    </source>
</evidence>
<feature type="compositionally biased region" description="Low complexity" evidence="1">
    <location>
        <begin position="428"/>
        <end position="443"/>
    </location>
</feature>
<name>A0A446BBF4_9PEZI</name>
<feature type="compositionally biased region" description="Low complexity" evidence="1">
    <location>
        <begin position="450"/>
        <end position="469"/>
    </location>
</feature>
<reference evidence="2 3" key="1">
    <citation type="submission" date="2018-04" db="EMBL/GenBank/DDBJ databases">
        <authorList>
            <person name="Huttner S."/>
            <person name="Dainat J."/>
        </authorList>
    </citation>
    <scope>NUCLEOTIDE SEQUENCE [LARGE SCALE GENOMIC DNA]</scope>
</reference>
<feature type="compositionally biased region" description="Low complexity" evidence="1">
    <location>
        <begin position="322"/>
        <end position="337"/>
    </location>
</feature>
<accession>A0A446BBF4</accession>
<dbReference type="InterPro" id="IPR053269">
    <property type="entry name" value="Asp-Met_ligase"/>
</dbReference>
<proteinExistence type="predicted"/>
<protein>
    <submittedName>
        <fullName evidence="2">D4653150-3f13-4d9f-a910-56b8c7cf7620</fullName>
    </submittedName>
</protein>
<dbReference type="Proteomes" id="UP000289323">
    <property type="component" value="Unassembled WGS sequence"/>
</dbReference>
<feature type="region of interest" description="Disordered" evidence="1">
    <location>
        <begin position="428"/>
        <end position="469"/>
    </location>
</feature>
<gene>
    <name evidence="2" type="ORF">TT172_LOCUS2262</name>
</gene>
<dbReference type="AlphaFoldDB" id="A0A446BBF4"/>
<organism evidence="2 3">
    <name type="scientific">Thermothielavioides terrestris</name>
    <dbReference type="NCBI Taxonomy" id="2587410"/>
    <lineage>
        <taxon>Eukaryota</taxon>
        <taxon>Fungi</taxon>
        <taxon>Dikarya</taxon>
        <taxon>Ascomycota</taxon>
        <taxon>Pezizomycotina</taxon>
        <taxon>Sordariomycetes</taxon>
        <taxon>Sordariomycetidae</taxon>
        <taxon>Sordariales</taxon>
        <taxon>Chaetomiaceae</taxon>
        <taxon>Thermothielavioides</taxon>
    </lineage>
</organism>